<dbReference type="PANTHER" id="PTHR43289">
    <property type="entry name" value="MITOGEN-ACTIVATED PROTEIN KINASE KINASE KINASE 20-RELATED"/>
    <property type="match status" value="1"/>
</dbReference>
<feature type="binding site" evidence="10">
    <location>
        <position position="40"/>
    </location>
    <ligand>
        <name>ATP</name>
        <dbReference type="ChEBI" id="CHEBI:30616"/>
    </ligand>
</feature>
<feature type="domain" description="PASTA" evidence="14">
    <location>
        <begin position="490"/>
        <end position="556"/>
    </location>
</feature>
<feature type="domain" description="Protein kinase" evidence="13">
    <location>
        <begin position="11"/>
        <end position="277"/>
    </location>
</feature>
<feature type="region of interest" description="Disordered" evidence="11">
    <location>
        <begin position="295"/>
        <end position="321"/>
    </location>
</feature>
<feature type="compositionally biased region" description="Acidic residues" evidence="11">
    <location>
        <begin position="311"/>
        <end position="320"/>
    </location>
</feature>
<reference evidence="15 16" key="1">
    <citation type="submission" date="2020-04" db="EMBL/GenBank/DDBJ databases">
        <title>Thermobifida alba genome sequencing and assembly.</title>
        <authorList>
            <person name="Luzics S."/>
            <person name="Horvath B."/>
            <person name="Nagy I."/>
            <person name="Toth A."/>
            <person name="Nagy I."/>
            <person name="Kukolya J."/>
        </authorList>
    </citation>
    <scope>NUCLEOTIDE SEQUENCE [LARGE SCALE GENOMIC DNA]</scope>
    <source>
        <strain evidence="15 16">DSM 43795</strain>
    </source>
</reference>
<feature type="compositionally biased region" description="Polar residues" evidence="11">
    <location>
        <begin position="519"/>
        <end position="539"/>
    </location>
</feature>
<evidence type="ECO:0000256" key="2">
    <source>
        <dbReference type="ARBA" id="ARBA00022527"/>
    </source>
</evidence>
<evidence type="ECO:0000256" key="3">
    <source>
        <dbReference type="ARBA" id="ARBA00022679"/>
    </source>
</evidence>
<evidence type="ECO:0000256" key="8">
    <source>
        <dbReference type="ARBA" id="ARBA00047899"/>
    </source>
</evidence>
<accession>A0ABY4L7Y4</accession>
<organism evidence="15 16">
    <name type="scientific">Thermobifida alba</name>
    <name type="common">Thermomonospora alba</name>
    <dbReference type="NCBI Taxonomy" id="53522"/>
    <lineage>
        <taxon>Bacteria</taxon>
        <taxon>Bacillati</taxon>
        <taxon>Actinomycetota</taxon>
        <taxon>Actinomycetes</taxon>
        <taxon>Streptosporangiales</taxon>
        <taxon>Nocardiopsidaceae</taxon>
        <taxon>Thermobifida</taxon>
    </lineage>
</organism>
<keyword evidence="12" id="KW-0472">Membrane</keyword>
<dbReference type="InterPro" id="IPR011009">
    <property type="entry name" value="Kinase-like_dom_sf"/>
</dbReference>
<keyword evidence="5 10" id="KW-0547">Nucleotide-binding</keyword>
<keyword evidence="12" id="KW-1133">Transmembrane helix</keyword>
<feature type="transmembrane region" description="Helical" evidence="12">
    <location>
        <begin position="329"/>
        <end position="350"/>
    </location>
</feature>
<feature type="compositionally biased region" description="Polar residues" evidence="11">
    <location>
        <begin position="548"/>
        <end position="567"/>
    </location>
</feature>
<evidence type="ECO:0000256" key="1">
    <source>
        <dbReference type="ARBA" id="ARBA00012513"/>
    </source>
</evidence>
<dbReference type="Proteomes" id="UP000832041">
    <property type="component" value="Chromosome"/>
</dbReference>
<dbReference type="EMBL" id="CP051627">
    <property type="protein sequence ID" value="UPT22398.1"/>
    <property type="molecule type" value="Genomic_DNA"/>
</dbReference>
<dbReference type="SMART" id="SM00740">
    <property type="entry name" value="PASTA"/>
    <property type="match status" value="3"/>
</dbReference>
<evidence type="ECO:0000256" key="5">
    <source>
        <dbReference type="ARBA" id="ARBA00022741"/>
    </source>
</evidence>
<dbReference type="SUPFAM" id="SSF56112">
    <property type="entry name" value="Protein kinase-like (PK-like)"/>
    <property type="match status" value="1"/>
</dbReference>
<dbReference type="SUPFAM" id="SSF54184">
    <property type="entry name" value="Penicillin-binding protein 2x (pbp-2x), c-terminal domain"/>
    <property type="match status" value="1"/>
</dbReference>
<evidence type="ECO:0000256" key="9">
    <source>
        <dbReference type="ARBA" id="ARBA00048679"/>
    </source>
</evidence>
<dbReference type="InterPro" id="IPR005543">
    <property type="entry name" value="PASTA_dom"/>
</dbReference>
<evidence type="ECO:0000256" key="12">
    <source>
        <dbReference type="SAM" id="Phobius"/>
    </source>
</evidence>
<dbReference type="Gene3D" id="3.30.10.20">
    <property type="match status" value="3"/>
</dbReference>
<feature type="domain" description="PASTA" evidence="14">
    <location>
        <begin position="423"/>
        <end position="489"/>
    </location>
</feature>
<dbReference type="Gene3D" id="1.10.510.10">
    <property type="entry name" value="Transferase(Phosphotransferase) domain 1"/>
    <property type="match status" value="1"/>
</dbReference>
<keyword evidence="7 10" id="KW-0067">ATP-binding</keyword>
<keyword evidence="4" id="KW-0677">Repeat</keyword>
<dbReference type="PROSITE" id="PS50011">
    <property type="entry name" value="PROTEIN_KINASE_DOM"/>
    <property type="match status" value="1"/>
</dbReference>
<feature type="region of interest" description="Disordered" evidence="11">
    <location>
        <begin position="384"/>
        <end position="411"/>
    </location>
</feature>
<feature type="domain" description="PASTA" evidence="14">
    <location>
        <begin position="353"/>
        <end position="422"/>
    </location>
</feature>
<dbReference type="PROSITE" id="PS51178">
    <property type="entry name" value="PASTA"/>
    <property type="match status" value="3"/>
</dbReference>
<evidence type="ECO:0000256" key="6">
    <source>
        <dbReference type="ARBA" id="ARBA00022777"/>
    </source>
</evidence>
<protein>
    <recommendedName>
        <fullName evidence="1">non-specific serine/threonine protein kinase</fullName>
        <ecNumber evidence="1">2.7.11.1</ecNumber>
    </recommendedName>
</protein>
<keyword evidence="2" id="KW-0723">Serine/threonine-protein kinase</keyword>
<dbReference type="InterPro" id="IPR008271">
    <property type="entry name" value="Ser/Thr_kinase_AS"/>
</dbReference>
<keyword evidence="6 15" id="KW-0418">Kinase</keyword>
<evidence type="ECO:0000256" key="4">
    <source>
        <dbReference type="ARBA" id="ARBA00022737"/>
    </source>
</evidence>
<comment type="catalytic activity">
    <reaction evidence="8">
        <text>L-threonyl-[protein] + ATP = O-phospho-L-threonyl-[protein] + ADP + H(+)</text>
        <dbReference type="Rhea" id="RHEA:46608"/>
        <dbReference type="Rhea" id="RHEA-COMP:11060"/>
        <dbReference type="Rhea" id="RHEA-COMP:11605"/>
        <dbReference type="ChEBI" id="CHEBI:15378"/>
        <dbReference type="ChEBI" id="CHEBI:30013"/>
        <dbReference type="ChEBI" id="CHEBI:30616"/>
        <dbReference type="ChEBI" id="CHEBI:61977"/>
        <dbReference type="ChEBI" id="CHEBI:456216"/>
        <dbReference type="EC" id="2.7.11.1"/>
    </reaction>
</comment>
<dbReference type="NCBIfam" id="NF033483">
    <property type="entry name" value="PknB_PASTA_kin"/>
    <property type="match status" value="1"/>
</dbReference>
<dbReference type="CDD" id="cd14014">
    <property type="entry name" value="STKc_PknB_like"/>
    <property type="match status" value="1"/>
</dbReference>
<dbReference type="RefSeq" id="WP_248590884.1">
    <property type="nucleotide sequence ID" value="NZ_BAABEB010000007.1"/>
</dbReference>
<feature type="region of interest" description="Disordered" evidence="11">
    <location>
        <begin position="455"/>
        <end position="478"/>
    </location>
</feature>
<dbReference type="InterPro" id="IPR017441">
    <property type="entry name" value="Protein_kinase_ATP_BS"/>
</dbReference>
<dbReference type="GO" id="GO:0016301">
    <property type="term" value="F:kinase activity"/>
    <property type="evidence" value="ECO:0007669"/>
    <property type="project" value="UniProtKB-KW"/>
</dbReference>
<keyword evidence="12" id="KW-0812">Transmembrane</keyword>
<dbReference type="Pfam" id="PF00069">
    <property type="entry name" value="Pkinase"/>
    <property type="match status" value="1"/>
</dbReference>
<dbReference type="PROSITE" id="PS00107">
    <property type="entry name" value="PROTEIN_KINASE_ATP"/>
    <property type="match status" value="1"/>
</dbReference>
<evidence type="ECO:0000259" key="14">
    <source>
        <dbReference type="PROSITE" id="PS51178"/>
    </source>
</evidence>
<dbReference type="PANTHER" id="PTHR43289:SF6">
    <property type="entry name" value="SERINE_THREONINE-PROTEIN KINASE NEKL-3"/>
    <property type="match status" value="1"/>
</dbReference>
<evidence type="ECO:0000256" key="10">
    <source>
        <dbReference type="PROSITE-ProRule" id="PRU10141"/>
    </source>
</evidence>
<dbReference type="PROSITE" id="PS00108">
    <property type="entry name" value="PROTEIN_KINASE_ST"/>
    <property type="match status" value="1"/>
</dbReference>
<keyword evidence="16" id="KW-1185">Reference proteome</keyword>
<dbReference type="SMART" id="SM00220">
    <property type="entry name" value="S_TKc"/>
    <property type="match status" value="1"/>
</dbReference>
<name>A0ABY4L7Y4_THEAE</name>
<evidence type="ECO:0000256" key="7">
    <source>
        <dbReference type="ARBA" id="ARBA00022840"/>
    </source>
</evidence>
<dbReference type="EC" id="2.7.11.1" evidence="1"/>
<dbReference type="InterPro" id="IPR000719">
    <property type="entry name" value="Prot_kinase_dom"/>
</dbReference>
<feature type="region of interest" description="Disordered" evidence="11">
    <location>
        <begin position="519"/>
        <end position="601"/>
    </location>
</feature>
<evidence type="ECO:0000256" key="11">
    <source>
        <dbReference type="SAM" id="MobiDB-lite"/>
    </source>
</evidence>
<evidence type="ECO:0000313" key="15">
    <source>
        <dbReference type="EMBL" id="UPT22398.1"/>
    </source>
</evidence>
<evidence type="ECO:0000313" key="16">
    <source>
        <dbReference type="Proteomes" id="UP000832041"/>
    </source>
</evidence>
<evidence type="ECO:0000259" key="13">
    <source>
        <dbReference type="PROSITE" id="PS50011"/>
    </source>
</evidence>
<comment type="catalytic activity">
    <reaction evidence="9">
        <text>L-seryl-[protein] + ATP = O-phospho-L-seryl-[protein] + ADP + H(+)</text>
        <dbReference type="Rhea" id="RHEA:17989"/>
        <dbReference type="Rhea" id="RHEA-COMP:9863"/>
        <dbReference type="Rhea" id="RHEA-COMP:11604"/>
        <dbReference type="ChEBI" id="CHEBI:15378"/>
        <dbReference type="ChEBI" id="CHEBI:29999"/>
        <dbReference type="ChEBI" id="CHEBI:30616"/>
        <dbReference type="ChEBI" id="CHEBI:83421"/>
        <dbReference type="ChEBI" id="CHEBI:456216"/>
        <dbReference type="EC" id="2.7.11.1"/>
    </reaction>
</comment>
<sequence length="601" mass="65123">MSQPRLLGGRYQLEAPVGRGGMAEVFRARDLRLDRLVAVKTLRSDLARDHTFQARFRREAQSAASLNHPSIIAVYDTGEDVIDGLPIPYIVMEYVDGRTLKELLDDNRRLLPERTLEITDGILRALAAAHDRGIVHRDIKPANVMLTRQAEVKVMDFGIARAMNDSQATMTQTSQVIGTAQYLSPEQARGERVDARSDIYSTGCVLYELLTGQPPFTGDSPVSIAYQHVREEPIPPSELDPEIPDWIEAIVLRAMTKDREQRYQSAEEMRADIQRGLQGMPTAASTMALAAANGGATTALPPVRDRRRDDDYDDYPYDDEDNRRGGGKALWLVLGGAVLAAAVFLGWLLFANSNDRITIPNVAGMSVEEAEEALREKGFENVGVAEEPTPSSEVEEGKVAGTDPESGETVSPDTEITILVSSGPEMVEMPDLVGMSQQDALGEINRSGLARGEITHEESEEPQGTVLSTDPEAGTEVEPGTKVNLVIAKASNKVEVPSLAGMNQDQASERLAELGLTLNAQTQETDQATPGTAISQSPEAGSKVERGSTVTVTFAQAPAQQPTSPTSPDDDGEEDSFPPGLPTDHPDWPFQNWRGGGNGED</sequence>
<keyword evidence="3" id="KW-0808">Transferase</keyword>
<proteinExistence type="predicted"/>
<dbReference type="CDD" id="cd06577">
    <property type="entry name" value="PASTA_pknB"/>
    <property type="match status" value="3"/>
</dbReference>
<dbReference type="Pfam" id="PF03793">
    <property type="entry name" value="PASTA"/>
    <property type="match status" value="3"/>
</dbReference>
<gene>
    <name evidence="15" type="primary">pknB</name>
    <name evidence="15" type="ORF">FOF52_16675</name>
</gene>
<dbReference type="Gene3D" id="3.30.200.20">
    <property type="entry name" value="Phosphorylase Kinase, domain 1"/>
    <property type="match status" value="1"/>
</dbReference>